<organism evidence="1 2">
    <name type="scientific">Paramuricea clavata</name>
    <name type="common">Red gorgonian</name>
    <name type="synonym">Violescent sea-whip</name>
    <dbReference type="NCBI Taxonomy" id="317549"/>
    <lineage>
        <taxon>Eukaryota</taxon>
        <taxon>Metazoa</taxon>
        <taxon>Cnidaria</taxon>
        <taxon>Anthozoa</taxon>
        <taxon>Octocorallia</taxon>
        <taxon>Malacalcyonacea</taxon>
        <taxon>Plexauridae</taxon>
        <taxon>Paramuricea</taxon>
    </lineage>
</organism>
<keyword evidence="2" id="KW-1185">Reference proteome</keyword>
<dbReference type="Proteomes" id="UP001152795">
    <property type="component" value="Unassembled WGS sequence"/>
</dbReference>
<dbReference type="EMBL" id="CACRXK020009774">
    <property type="protein sequence ID" value="CAB4017936.1"/>
    <property type="molecule type" value="Genomic_DNA"/>
</dbReference>
<sequence>MLTASRLYLVTCGHDLDRRSSSFTDDDEELFDYRTYPPRRHVNLERACWRSKLLEQKYKDCAAHLVTIFHLELKDEMNKEKKQALETRCEDLQKQLDDKQEECEKLKTHQNDNHLLKDLAELLKNGLESSRIKCTNQRRIIGGLNSRIDDLLQQAELLKNALESSGIKCTNQRRIIGGLYSGIDDLLQQLDTERMQSDNLRTNNGALQQLVNTLETRLQAFEGLHSELRQI</sequence>
<evidence type="ECO:0000313" key="1">
    <source>
        <dbReference type="EMBL" id="CAB4017936.1"/>
    </source>
</evidence>
<feature type="non-terminal residue" evidence="1">
    <location>
        <position position="1"/>
    </location>
</feature>
<gene>
    <name evidence="1" type="ORF">PACLA_8A051540</name>
</gene>
<dbReference type="AlphaFoldDB" id="A0A6S7IJS3"/>
<protein>
    <submittedName>
        <fullName evidence="1">Uncharacterized protein</fullName>
    </submittedName>
</protein>
<comment type="caution">
    <text evidence="1">The sequence shown here is derived from an EMBL/GenBank/DDBJ whole genome shotgun (WGS) entry which is preliminary data.</text>
</comment>
<evidence type="ECO:0000313" key="2">
    <source>
        <dbReference type="Proteomes" id="UP001152795"/>
    </source>
</evidence>
<name>A0A6S7IJS3_PARCT</name>
<proteinExistence type="predicted"/>
<accession>A0A6S7IJS3</accession>
<reference evidence="1" key="1">
    <citation type="submission" date="2020-04" db="EMBL/GenBank/DDBJ databases">
        <authorList>
            <person name="Alioto T."/>
            <person name="Alioto T."/>
            <person name="Gomez Garrido J."/>
        </authorList>
    </citation>
    <scope>NUCLEOTIDE SEQUENCE</scope>
    <source>
        <strain evidence="1">A484AB</strain>
    </source>
</reference>